<dbReference type="InterPro" id="IPR029062">
    <property type="entry name" value="Class_I_gatase-like"/>
</dbReference>
<evidence type="ECO:0000256" key="1">
    <source>
        <dbReference type="SAM" id="SignalP"/>
    </source>
</evidence>
<evidence type="ECO:0000259" key="2">
    <source>
        <dbReference type="Pfam" id="PF01965"/>
    </source>
</evidence>
<dbReference type="EMBL" id="JAHDYR010000038">
    <property type="protein sequence ID" value="KAG9392252.1"/>
    <property type="molecule type" value="Genomic_DNA"/>
</dbReference>
<keyword evidence="3" id="KW-0315">Glutamine amidotransferase</keyword>
<gene>
    <name evidence="3" type="ORF">J8273_5237</name>
</gene>
<dbReference type="Gene3D" id="3.40.50.880">
    <property type="match status" value="1"/>
</dbReference>
<evidence type="ECO:0000313" key="3">
    <source>
        <dbReference type="EMBL" id="KAG9392252.1"/>
    </source>
</evidence>
<evidence type="ECO:0000313" key="4">
    <source>
        <dbReference type="Proteomes" id="UP000717585"/>
    </source>
</evidence>
<dbReference type="Proteomes" id="UP000717585">
    <property type="component" value="Unassembled WGS sequence"/>
</dbReference>
<dbReference type="Pfam" id="PF01965">
    <property type="entry name" value="DJ-1_PfpI"/>
    <property type="match status" value="1"/>
</dbReference>
<protein>
    <submittedName>
        <fullName evidence="3">Type 1 glutamine amidotransferase</fullName>
    </submittedName>
</protein>
<feature type="domain" description="DJ-1/PfpI" evidence="2">
    <location>
        <begin position="72"/>
        <end position="248"/>
    </location>
</feature>
<dbReference type="InterPro" id="IPR002818">
    <property type="entry name" value="DJ-1/PfpI"/>
</dbReference>
<proteinExistence type="predicted"/>
<name>A0A8J6B3M8_9EUKA</name>
<sequence length="256" mass="27799">MMRTALLLTVIAVGMCLTATNSLPVYPPEPVYPAFPFPRIEEYNEIVNWPWGTVDMTQPPVSSPTEFSGLNVAILAASGAEDVEFIYPYIFFKARGANVEVIGVEWQQKVGVQISDWIKPTYVVDITRTCKDVHVQQRKYDVIAIVGGSWSSAVMRNDPDCTAIVRDAVHGGNTIVAPICSGNEVLVNTGLLAESHCDITGSPFSGDILTLAGGNFKGSELVVIPAQYKGMLISGNGPAAMFKWVQAIRQAIIDHR</sequence>
<organism evidence="3 4">
    <name type="scientific">Carpediemonas membranifera</name>
    <dbReference type="NCBI Taxonomy" id="201153"/>
    <lineage>
        <taxon>Eukaryota</taxon>
        <taxon>Metamonada</taxon>
        <taxon>Carpediemonas-like organisms</taxon>
        <taxon>Carpediemonas</taxon>
    </lineage>
</organism>
<keyword evidence="4" id="KW-1185">Reference proteome</keyword>
<dbReference type="SUPFAM" id="SSF52317">
    <property type="entry name" value="Class I glutamine amidotransferase-like"/>
    <property type="match status" value="1"/>
</dbReference>
<feature type="chain" id="PRO_5035148152" evidence="1">
    <location>
        <begin position="23"/>
        <end position="256"/>
    </location>
</feature>
<dbReference type="PANTHER" id="PTHR48094">
    <property type="entry name" value="PROTEIN/NUCLEIC ACID DEGLYCASE DJ-1-RELATED"/>
    <property type="match status" value="1"/>
</dbReference>
<accession>A0A8J6B3M8</accession>
<comment type="caution">
    <text evidence="3">The sequence shown here is derived from an EMBL/GenBank/DDBJ whole genome shotgun (WGS) entry which is preliminary data.</text>
</comment>
<dbReference type="InterPro" id="IPR050325">
    <property type="entry name" value="Prot/Nucl_acid_deglycase"/>
</dbReference>
<reference evidence="3" key="1">
    <citation type="submission" date="2021-05" db="EMBL/GenBank/DDBJ databases">
        <title>A free-living protist that lacks canonical eukaryotic 1 DNA replication and segregation systems.</title>
        <authorList>
            <person name="Salas-Leiva D.E."/>
            <person name="Tromer E.C."/>
            <person name="Curtis B.A."/>
            <person name="Jerlstrom-Hultqvist J."/>
            <person name="Kolisko M."/>
            <person name="Yi Z."/>
            <person name="Salas-Leiva J.S."/>
            <person name="Gallot-Lavallee L."/>
            <person name="Kops G.J.P.L."/>
            <person name="Archibald J.M."/>
            <person name="Simpson A.G.B."/>
            <person name="Roger A.J."/>
        </authorList>
    </citation>
    <scope>NUCLEOTIDE SEQUENCE</scope>
    <source>
        <strain evidence="3">BICM</strain>
    </source>
</reference>
<keyword evidence="1" id="KW-0732">Signal</keyword>
<feature type="signal peptide" evidence="1">
    <location>
        <begin position="1"/>
        <end position="22"/>
    </location>
</feature>
<dbReference type="OrthoDB" id="543156at2759"/>
<dbReference type="GO" id="GO:0005737">
    <property type="term" value="C:cytoplasm"/>
    <property type="evidence" value="ECO:0007669"/>
    <property type="project" value="TreeGrafter"/>
</dbReference>
<dbReference type="AlphaFoldDB" id="A0A8J6B3M8"/>